<gene>
    <name evidence="1" type="ORF">NQ176_g6528</name>
</gene>
<dbReference type="EMBL" id="JANJQO010000952">
    <property type="protein sequence ID" value="KAJ2973577.1"/>
    <property type="molecule type" value="Genomic_DNA"/>
</dbReference>
<accession>A0ACC1N3U1</accession>
<evidence type="ECO:0000313" key="1">
    <source>
        <dbReference type="EMBL" id="KAJ2973577.1"/>
    </source>
</evidence>
<sequence>MSRIEINGVTPKNALGFMQRLSPTVTYLEASASSIASAGCDAAQPGPELILLSTWMGARESHIAKYVHKYRDIFPTSRILVAQCPFTHVCMPFLAWTQIRPAVPILKEVVQSEPKELTEDDSSSIASADKALPRVLIHAFSNGGISTTLFLYDALKRTLGSLVLPHHVFIFDSCPGTFKWRNTARALMQVLPHWTSPAIHAILFSIWLFYRVVPVVQPRQNVNSRTIRNPRLQIFEVRRTYLYGTEDLMIPPADIEHEAGLAAQAGFHVRLEPFEGATHVAIPMLHPDRYWRVIRETWYGKLPSGLNDIVVEEGDAGEARLKTCNGPEAAIEKASLVVNEASIQEEAGALEGDISAANGVIEAATATTGEITENVQFFVEKVVVKASDIKETSKEVVEVTQRKTEEIKAEASRAIEQGEAKDSHALDHMEDLAHEIEDKAAESSLSKGEDSISEQLEEPAYAGIEGTANTIKEIGTHVNVPVKTVDNSTHNPQDSARKPRPNQVKSTSLETESAGAAKTETDQHDTFAPATSHMVTEAKMKEGLKAKQHKAEGNEETSKLEQPQPPSEEENVANSEIKVEATATKPKSGILKSKKFKKSKRGEFN</sequence>
<protein>
    <submittedName>
        <fullName evidence="1">Uncharacterized protein</fullName>
    </submittedName>
</protein>
<organism evidence="1 2">
    <name type="scientific">Zarea fungicola</name>
    <dbReference type="NCBI Taxonomy" id="93591"/>
    <lineage>
        <taxon>Eukaryota</taxon>
        <taxon>Fungi</taxon>
        <taxon>Dikarya</taxon>
        <taxon>Ascomycota</taxon>
        <taxon>Pezizomycotina</taxon>
        <taxon>Sordariomycetes</taxon>
        <taxon>Hypocreomycetidae</taxon>
        <taxon>Hypocreales</taxon>
        <taxon>Cordycipitaceae</taxon>
        <taxon>Zarea</taxon>
    </lineage>
</organism>
<proteinExistence type="predicted"/>
<dbReference type="Proteomes" id="UP001143910">
    <property type="component" value="Unassembled WGS sequence"/>
</dbReference>
<reference evidence="1" key="1">
    <citation type="submission" date="2022-08" db="EMBL/GenBank/DDBJ databases">
        <title>Genome Sequence of Lecanicillium fungicola.</title>
        <authorList>
            <person name="Buettner E."/>
        </authorList>
    </citation>
    <scope>NUCLEOTIDE SEQUENCE</scope>
    <source>
        <strain evidence="1">Babe33</strain>
    </source>
</reference>
<keyword evidence="2" id="KW-1185">Reference proteome</keyword>
<name>A0ACC1N3U1_9HYPO</name>
<evidence type="ECO:0000313" key="2">
    <source>
        <dbReference type="Proteomes" id="UP001143910"/>
    </source>
</evidence>
<comment type="caution">
    <text evidence="1">The sequence shown here is derived from an EMBL/GenBank/DDBJ whole genome shotgun (WGS) entry which is preliminary data.</text>
</comment>